<dbReference type="Pfam" id="PF00560">
    <property type="entry name" value="LRR_1"/>
    <property type="match status" value="1"/>
</dbReference>
<dbReference type="SMART" id="SM00369">
    <property type="entry name" value="LRR_TYP"/>
    <property type="match status" value="7"/>
</dbReference>
<keyword evidence="1" id="KW-0433">Leucine-rich repeat</keyword>
<comment type="caution">
    <text evidence="4">The sequence shown here is derived from an EMBL/GenBank/DDBJ whole genome shotgun (WGS) entry which is preliminary data.</text>
</comment>
<dbReference type="PROSITE" id="PS51450">
    <property type="entry name" value="LRR"/>
    <property type="match status" value="1"/>
</dbReference>
<sequence length="420" mass="48042">MTQIPNSTPVTWPYKIIDLRNNMISKIQQFNFQNVNVSEILLQGNIISTIEDGSFLNLKNDIRRLDLNNNSLTFLPAELGRLNQLEFLDLRGNHINSAGFSEQIMRQMGDYMETFYFGHEQLDHWPISIRHFQQLRKLELNGGTMSELPISAFDGFEWTLQELSIRNTKLISVPIALQYVHSVEVFHFDDNIIVGDAGILAPAFAGMVNTTRILSLENDGLTDFPDILLTLRELQNLSLARNRLEFVSDASVQKIASTKLTILNLENCDLDRIPGALSQLTSLRDLDLSYNRIYTIERNDLLQLNQLVHLILNNNEVSYISNSSFQGLTALRKLELKNTKLTFVPEAIRNIPGLEELDLTNTTPTIECTCEGMIWLAEHLYRMNRIHGWNVTIFGECETIADNILDYVWNRVCHYCTTCA</sequence>
<evidence type="ECO:0000256" key="2">
    <source>
        <dbReference type="ARBA" id="ARBA00022729"/>
    </source>
</evidence>
<dbReference type="AlphaFoldDB" id="A0ABD3UJ71"/>
<evidence type="ECO:0000256" key="3">
    <source>
        <dbReference type="ARBA" id="ARBA00022737"/>
    </source>
</evidence>
<dbReference type="InterPro" id="IPR032675">
    <property type="entry name" value="LRR_dom_sf"/>
</dbReference>
<dbReference type="Gene3D" id="3.80.10.10">
    <property type="entry name" value="Ribonuclease Inhibitor"/>
    <property type="match status" value="2"/>
</dbReference>
<dbReference type="PANTHER" id="PTHR24373">
    <property type="entry name" value="SLIT RELATED LEUCINE-RICH REPEAT NEURONAL PROTEIN"/>
    <property type="match status" value="1"/>
</dbReference>
<proteinExistence type="predicted"/>
<evidence type="ECO:0000256" key="1">
    <source>
        <dbReference type="ARBA" id="ARBA00022614"/>
    </source>
</evidence>
<evidence type="ECO:0000313" key="5">
    <source>
        <dbReference type="Proteomes" id="UP001634394"/>
    </source>
</evidence>
<reference evidence="4 5" key="1">
    <citation type="submission" date="2024-11" db="EMBL/GenBank/DDBJ databases">
        <title>Chromosome-level genome assembly of the freshwater bivalve Anodonta woodiana.</title>
        <authorList>
            <person name="Chen X."/>
        </authorList>
    </citation>
    <scope>NUCLEOTIDE SEQUENCE [LARGE SCALE GENOMIC DNA]</scope>
    <source>
        <strain evidence="4">MN2024</strain>
        <tissue evidence="4">Gills</tissue>
    </source>
</reference>
<name>A0ABD3UJ71_SINWO</name>
<dbReference type="InterPro" id="IPR003591">
    <property type="entry name" value="Leu-rich_rpt_typical-subtyp"/>
</dbReference>
<keyword evidence="2" id="KW-0732">Signal</keyword>
<organism evidence="4 5">
    <name type="scientific">Sinanodonta woodiana</name>
    <name type="common">Chinese pond mussel</name>
    <name type="synonym">Anodonta woodiana</name>
    <dbReference type="NCBI Taxonomy" id="1069815"/>
    <lineage>
        <taxon>Eukaryota</taxon>
        <taxon>Metazoa</taxon>
        <taxon>Spiralia</taxon>
        <taxon>Lophotrochozoa</taxon>
        <taxon>Mollusca</taxon>
        <taxon>Bivalvia</taxon>
        <taxon>Autobranchia</taxon>
        <taxon>Heteroconchia</taxon>
        <taxon>Palaeoheterodonta</taxon>
        <taxon>Unionida</taxon>
        <taxon>Unionoidea</taxon>
        <taxon>Unionidae</taxon>
        <taxon>Unioninae</taxon>
        <taxon>Sinanodonta</taxon>
    </lineage>
</organism>
<protein>
    <submittedName>
        <fullName evidence="4">Uncharacterized protein</fullName>
    </submittedName>
</protein>
<keyword evidence="5" id="KW-1185">Reference proteome</keyword>
<dbReference type="InterPro" id="IPR001611">
    <property type="entry name" value="Leu-rich_rpt"/>
</dbReference>
<dbReference type="Pfam" id="PF13855">
    <property type="entry name" value="LRR_8"/>
    <property type="match status" value="2"/>
</dbReference>
<dbReference type="PANTHER" id="PTHR24373:SF370">
    <property type="entry name" value="FISH-LIPS, ISOFORM E"/>
    <property type="match status" value="1"/>
</dbReference>
<gene>
    <name evidence="4" type="ORF">ACJMK2_019341</name>
</gene>
<dbReference type="SUPFAM" id="SSF52047">
    <property type="entry name" value="RNI-like"/>
    <property type="match status" value="1"/>
</dbReference>
<dbReference type="EMBL" id="JBJQND010000016">
    <property type="protein sequence ID" value="KAL3848488.1"/>
    <property type="molecule type" value="Genomic_DNA"/>
</dbReference>
<keyword evidence="3" id="KW-0677">Repeat</keyword>
<evidence type="ECO:0000313" key="4">
    <source>
        <dbReference type="EMBL" id="KAL3848488.1"/>
    </source>
</evidence>
<dbReference type="InterPro" id="IPR050328">
    <property type="entry name" value="Dev_Immune_Receptor"/>
</dbReference>
<accession>A0ABD3UJ71</accession>
<dbReference type="Proteomes" id="UP001634394">
    <property type="component" value="Unassembled WGS sequence"/>
</dbReference>